<feature type="compositionally biased region" description="Basic residues" evidence="1">
    <location>
        <begin position="51"/>
        <end position="61"/>
    </location>
</feature>
<proteinExistence type="predicted"/>
<evidence type="ECO:0000313" key="4">
    <source>
        <dbReference type="EMBL" id="KAK1473223.1"/>
    </source>
</evidence>
<gene>
    <name evidence="4" type="ORF">CTAM01_16177</name>
</gene>
<keyword evidence="2" id="KW-1133">Transmembrane helix</keyword>
<sequence length="156" mass="18203">MGRGLLWNVGVLVVVFRKQVGSYRSRRQGQSRRREEGRRADEKDQAECRAKGKRKKKRRGGPQRVVYDYEWGADEVSWVVGGFLGSLCLFFFFFFFCAQFSLFLVTLSLGEGYVWVLGRNRLSRRLLLFCCSLRWGSYGNRNLGSGRKENRDPKNR</sequence>
<keyword evidence="2" id="KW-0472">Membrane</keyword>
<accession>A0ABQ9QJ99</accession>
<keyword evidence="5" id="KW-1185">Reference proteome</keyword>
<feature type="signal peptide" evidence="3">
    <location>
        <begin position="1"/>
        <end position="22"/>
    </location>
</feature>
<evidence type="ECO:0000313" key="5">
    <source>
        <dbReference type="Proteomes" id="UP001227543"/>
    </source>
</evidence>
<evidence type="ECO:0000256" key="1">
    <source>
        <dbReference type="SAM" id="MobiDB-lite"/>
    </source>
</evidence>
<reference evidence="4 5" key="1">
    <citation type="submission" date="2016-10" db="EMBL/GenBank/DDBJ databases">
        <title>The genome sequence of Colletotrichum fioriniae PJ7.</title>
        <authorList>
            <person name="Baroncelli R."/>
        </authorList>
    </citation>
    <scope>NUCLEOTIDE SEQUENCE [LARGE SCALE GENOMIC DNA]</scope>
    <source>
        <strain evidence="4 5">Tom-12</strain>
    </source>
</reference>
<keyword evidence="2" id="KW-0812">Transmembrane</keyword>
<keyword evidence="3" id="KW-0732">Signal</keyword>
<dbReference type="GeneID" id="85416408"/>
<feature type="transmembrane region" description="Helical" evidence="2">
    <location>
        <begin position="83"/>
        <end position="116"/>
    </location>
</feature>
<evidence type="ECO:0000256" key="3">
    <source>
        <dbReference type="SAM" id="SignalP"/>
    </source>
</evidence>
<name>A0ABQ9QJ99_9PEZI</name>
<feature type="region of interest" description="Disordered" evidence="1">
    <location>
        <begin position="26"/>
        <end position="61"/>
    </location>
</feature>
<organism evidence="4 5">
    <name type="scientific">Colletotrichum tamarilloi</name>
    <dbReference type="NCBI Taxonomy" id="1209934"/>
    <lineage>
        <taxon>Eukaryota</taxon>
        <taxon>Fungi</taxon>
        <taxon>Dikarya</taxon>
        <taxon>Ascomycota</taxon>
        <taxon>Pezizomycotina</taxon>
        <taxon>Sordariomycetes</taxon>
        <taxon>Hypocreomycetidae</taxon>
        <taxon>Glomerellales</taxon>
        <taxon>Glomerellaceae</taxon>
        <taxon>Colletotrichum</taxon>
        <taxon>Colletotrichum acutatum species complex</taxon>
    </lineage>
</organism>
<dbReference type="EMBL" id="MLFU01000201">
    <property type="protein sequence ID" value="KAK1473223.1"/>
    <property type="molecule type" value="Genomic_DNA"/>
</dbReference>
<dbReference type="RefSeq" id="XP_060373261.1">
    <property type="nucleotide sequence ID" value="XM_060532170.1"/>
</dbReference>
<feature type="compositionally biased region" description="Basic and acidic residues" evidence="1">
    <location>
        <begin position="32"/>
        <end position="50"/>
    </location>
</feature>
<protein>
    <recommendedName>
        <fullName evidence="6">Transmembrane protein</fullName>
    </recommendedName>
</protein>
<dbReference type="Proteomes" id="UP001227543">
    <property type="component" value="Unassembled WGS sequence"/>
</dbReference>
<comment type="caution">
    <text evidence="4">The sequence shown here is derived from an EMBL/GenBank/DDBJ whole genome shotgun (WGS) entry which is preliminary data.</text>
</comment>
<evidence type="ECO:0000256" key="2">
    <source>
        <dbReference type="SAM" id="Phobius"/>
    </source>
</evidence>
<feature type="chain" id="PRO_5047402630" description="Transmembrane protein" evidence="3">
    <location>
        <begin position="23"/>
        <end position="156"/>
    </location>
</feature>
<evidence type="ECO:0008006" key="6">
    <source>
        <dbReference type="Google" id="ProtNLM"/>
    </source>
</evidence>